<reference evidence="1 2" key="1">
    <citation type="journal article" date="2021" name="Elife">
        <title>Chloroplast acquisition without the gene transfer in kleptoplastic sea slugs, Plakobranchus ocellatus.</title>
        <authorList>
            <person name="Maeda T."/>
            <person name="Takahashi S."/>
            <person name="Yoshida T."/>
            <person name="Shimamura S."/>
            <person name="Takaki Y."/>
            <person name="Nagai Y."/>
            <person name="Toyoda A."/>
            <person name="Suzuki Y."/>
            <person name="Arimoto A."/>
            <person name="Ishii H."/>
            <person name="Satoh N."/>
            <person name="Nishiyama T."/>
            <person name="Hasebe M."/>
            <person name="Maruyama T."/>
            <person name="Minagawa J."/>
            <person name="Obokata J."/>
            <person name="Shigenobu S."/>
        </authorList>
    </citation>
    <scope>NUCLEOTIDE SEQUENCE [LARGE SCALE GENOMIC DNA]</scope>
</reference>
<comment type="caution">
    <text evidence="1">The sequence shown here is derived from an EMBL/GenBank/DDBJ whole genome shotgun (WGS) entry which is preliminary data.</text>
</comment>
<keyword evidence="2" id="KW-1185">Reference proteome</keyword>
<dbReference type="Proteomes" id="UP000735302">
    <property type="component" value="Unassembled WGS sequence"/>
</dbReference>
<sequence length="104" mass="11553">MEELRGPIVDDQNKTTVCLTRTAYCGEGCPTYLSPNDLLCMDDPIHESDSALIRKFGNSSCFHHLNKLKPKAKNKATTLGQDSESFLQYELSLSFLAVTILLSI</sequence>
<dbReference type="AlphaFoldDB" id="A0AAV4CDE5"/>
<protein>
    <submittedName>
        <fullName evidence="1">Uncharacterized protein</fullName>
    </submittedName>
</protein>
<organism evidence="1 2">
    <name type="scientific">Plakobranchus ocellatus</name>
    <dbReference type="NCBI Taxonomy" id="259542"/>
    <lineage>
        <taxon>Eukaryota</taxon>
        <taxon>Metazoa</taxon>
        <taxon>Spiralia</taxon>
        <taxon>Lophotrochozoa</taxon>
        <taxon>Mollusca</taxon>
        <taxon>Gastropoda</taxon>
        <taxon>Heterobranchia</taxon>
        <taxon>Euthyneura</taxon>
        <taxon>Panpulmonata</taxon>
        <taxon>Sacoglossa</taxon>
        <taxon>Placobranchoidea</taxon>
        <taxon>Plakobranchidae</taxon>
        <taxon>Plakobranchus</taxon>
    </lineage>
</organism>
<gene>
    <name evidence="1" type="ORF">PoB_005729500</name>
</gene>
<accession>A0AAV4CDE5</accession>
<evidence type="ECO:0000313" key="2">
    <source>
        <dbReference type="Proteomes" id="UP000735302"/>
    </source>
</evidence>
<name>A0AAV4CDE5_9GAST</name>
<evidence type="ECO:0000313" key="1">
    <source>
        <dbReference type="EMBL" id="GFO30790.1"/>
    </source>
</evidence>
<proteinExistence type="predicted"/>
<dbReference type="EMBL" id="BLXT01006265">
    <property type="protein sequence ID" value="GFO30790.1"/>
    <property type="molecule type" value="Genomic_DNA"/>
</dbReference>